<evidence type="ECO:0000256" key="6">
    <source>
        <dbReference type="ARBA" id="ARBA00022679"/>
    </source>
</evidence>
<keyword evidence="6" id="KW-0808">Transferase</keyword>
<dbReference type="InterPro" id="IPR017441">
    <property type="entry name" value="Protein_kinase_ATP_BS"/>
</dbReference>
<dbReference type="OrthoDB" id="339325at2759"/>
<comment type="cofactor">
    <cofactor evidence="1">
        <name>Mg(2+)</name>
        <dbReference type="ChEBI" id="CHEBI:18420"/>
    </cofactor>
</comment>
<dbReference type="KEGG" id="hmg:100211664"/>
<feature type="compositionally biased region" description="Polar residues" evidence="16">
    <location>
        <begin position="803"/>
        <end position="815"/>
    </location>
</feature>
<dbReference type="InterPro" id="IPR001452">
    <property type="entry name" value="SH3_domain"/>
</dbReference>
<keyword evidence="9 19" id="KW-0418">Kinase</keyword>
<evidence type="ECO:0000256" key="8">
    <source>
        <dbReference type="ARBA" id="ARBA00022741"/>
    </source>
</evidence>
<dbReference type="SUPFAM" id="SSF50044">
    <property type="entry name" value="SH3-domain"/>
    <property type="match status" value="1"/>
</dbReference>
<accession>T2MEX1</accession>
<evidence type="ECO:0000256" key="3">
    <source>
        <dbReference type="ARBA" id="ARBA00012406"/>
    </source>
</evidence>
<feature type="binding site" evidence="14">
    <location>
        <position position="134"/>
    </location>
    <ligand>
        <name>ATP</name>
        <dbReference type="ChEBI" id="CHEBI:30616"/>
    </ligand>
</feature>
<feature type="region of interest" description="Disordered" evidence="16">
    <location>
        <begin position="861"/>
        <end position="890"/>
    </location>
</feature>
<reference evidence="19" key="1">
    <citation type="journal article" date="2013" name="Genome Biol. Evol.">
        <title>Punctuated emergences of genetic and phenotypic innovations in eumetazoan, bilaterian, euteleostome, and hominidae ancestors.</title>
        <authorList>
            <person name="Wenger Y."/>
            <person name="Galliot B."/>
        </authorList>
    </citation>
    <scope>NUCLEOTIDE SEQUENCE</scope>
    <source>
        <tissue evidence="19">Whole animals</tissue>
    </source>
</reference>
<name>T2MEX1_HYDVU</name>
<feature type="compositionally biased region" description="Low complexity" evidence="16">
    <location>
        <begin position="816"/>
        <end position="832"/>
    </location>
</feature>
<comment type="catalytic activity">
    <reaction evidence="12">
        <text>L-seryl-[protein] + ATP = O-phospho-L-seryl-[protein] + ADP + H(+)</text>
        <dbReference type="Rhea" id="RHEA:17989"/>
        <dbReference type="Rhea" id="RHEA-COMP:9863"/>
        <dbReference type="Rhea" id="RHEA-COMP:11604"/>
        <dbReference type="ChEBI" id="CHEBI:15378"/>
        <dbReference type="ChEBI" id="CHEBI:29999"/>
        <dbReference type="ChEBI" id="CHEBI:30616"/>
        <dbReference type="ChEBI" id="CHEBI:83421"/>
        <dbReference type="ChEBI" id="CHEBI:456216"/>
        <dbReference type="EC" id="2.7.11.25"/>
    </reaction>
</comment>
<keyword evidence="10 14" id="KW-0067">ATP-binding</keyword>
<evidence type="ECO:0000256" key="12">
    <source>
        <dbReference type="ARBA" id="ARBA00048329"/>
    </source>
</evidence>
<dbReference type="InterPro" id="IPR001245">
    <property type="entry name" value="Ser-Thr/Tyr_kinase_cat_dom"/>
</dbReference>
<feature type="region of interest" description="Disordered" evidence="16">
    <location>
        <begin position="728"/>
        <end position="836"/>
    </location>
</feature>
<keyword evidence="7" id="KW-0677">Repeat</keyword>
<dbReference type="Gene3D" id="1.10.510.10">
    <property type="entry name" value="Transferase(Phosphotransferase) domain 1"/>
    <property type="match status" value="1"/>
</dbReference>
<protein>
    <recommendedName>
        <fullName evidence="3">mitogen-activated protein kinase kinase kinase</fullName>
        <ecNumber evidence="3">2.7.11.25</ecNumber>
    </recommendedName>
</protein>
<evidence type="ECO:0000313" key="19">
    <source>
        <dbReference type="EMBL" id="CDG70470.1"/>
    </source>
</evidence>
<feature type="coiled-coil region" evidence="15">
    <location>
        <begin position="412"/>
        <end position="442"/>
    </location>
</feature>
<dbReference type="InterPro" id="IPR036028">
    <property type="entry name" value="SH3-like_dom_sf"/>
</dbReference>
<dbReference type="EMBL" id="HAAD01004238">
    <property type="protein sequence ID" value="CDG70470.1"/>
    <property type="molecule type" value="mRNA"/>
</dbReference>
<evidence type="ECO:0000256" key="15">
    <source>
        <dbReference type="SAM" id="Coils"/>
    </source>
</evidence>
<keyword evidence="8 14" id="KW-0547">Nucleotide-binding</keyword>
<dbReference type="PRINTS" id="PR00109">
    <property type="entry name" value="TYRKINASE"/>
</dbReference>
<dbReference type="OMA" id="AREMNHT"/>
<dbReference type="EC" id="2.7.11.25" evidence="3"/>
<dbReference type="Gene3D" id="2.30.30.40">
    <property type="entry name" value="SH3 Domains"/>
    <property type="match status" value="1"/>
</dbReference>
<dbReference type="PROSITE" id="PS00107">
    <property type="entry name" value="PROTEIN_KINASE_ATP"/>
    <property type="match status" value="1"/>
</dbReference>
<feature type="domain" description="SH3" evidence="17">
    <location>
        <begin position="13"/>
        <end position="79"/>
    </location>
</feature>
<dbReference type="SMART" id="SM00220">
    <property type="entry name" value="S_TKc"/>
    <property type="match status" value="1"/>
</dbReference>
<comment type="catalytic activity">
    <reaction evidence="11">
        <text>L-threonyl-[protein] + ATP = O-phospho-L-threonyl-[protein] + ADP + H(+)</text>
        <dbReference type="Rhea" id="RHEA:46608"/>
        <dbReference type="Rhea" id="RHEA-COMP:11060"/>
        <dbReference type="Rhea" id="RHEA-COMP:11605"/>
        <dbReference type="ChEBI" id="CHEBI:15378"/>
        <dbReference type="ChEBI" id="CHEBI:30013"/>
        <dbReference type="ChEBI" id="CHEBI:30616"/>
        <dbReference type="ChEBI" id="CHEBI:61977"/>
        <dbReference type="ChEBI" id="CHEBI:456216"/>
        <dbReference type="EC" id="2.7.11.25"/>
    </reaction>
</comment>
<dbReference type="PANTHER" id="PTHR44329">
    <property type="entry name" value="SERINE/THREONINE-PROTEIN KINASE TNNI3K-RELATED"/>
    <property type="match status" value="1"/>
</dbReference>
<dbReference type="InterPro" id="IPR011009">
    <property type="entry name" value="Kinase-like_dom_sf"/>
</dbReference>
<evidence type="ECO:0000256" key="7">
    <source>
        <dbReference type="ARBA" id="ARBA00022737"/>
    </source>
</evidence>
<feature type="compositionally biased region" description="Low complexity" evidence="16">
    <location>
        <begin position="494"/>
        <end position="503"/>
    </location>
</feature>
<dbReference type="SUPFAM" id="SSF56112">
    <property type="entry name" value="Protein kinase-like (PK-like)"/>
    <property type="match status" value="1"/>
</dbReference>
<keyword evidence="15" id="KW-0175">Coiled coil</keyword>
<comment type="similarity">
    <text evidence="2">Belongs to the protein kinase superfamily. STE Ser/Thr protein kinase family. MAP kinase kinase kinase subfamily.</text>
</comment>
<evidence type="ECO:0000256" key="10">
    <source>
        <dbReference type="ARBA" id="ARBA00022840"/>
    </source>
</evidence>
<evidence type="ECO:0000256" key="2">
    <source>
        <dbReference type="ARBA" id="ARBA00006529"/>
    </source>
</evidence>
<dbReference type="Pfam" id="PF07714">
    <property type="entry name" value="PK_Tyr_Ser-Thr"/>
    <property type="match status" value="1"/>
</dbReference>
<dbReference type="PRINTS" id="PR00452">
    <property type="entry name" value="SH3DOMAIN"/>
</dbReference>
<dbReference type="InterPro" id="IPR000719">
    <property type="entry name" value="Prot_kinase_dom"/>
</dbReference>
<feature type="compositionally biased region" description="Polar residues" evidence="16">
    <location>
        <begin position="861"/>
        <end position="884"/>
    </location>
</feature>
<dbReference type="Pfam" id="PF14604">
    <property type="entry name" value="SH3_9"/>
    <property type="match status" value="1"/>
</dbReference>
<dbReference type="SMART" id="SM00326">
    <property type="entry name" value="SH3"/>
    <property type="match status" value="1"/>
</dbReference>
<keyword evidence="4 13" id="KW-0728">SH3 domain</keyword>
<dbReference type="Gene3D" id="3.30.200.20">
    <property type="entry name" value="Phosphorylase Kinase, domain 1"/>
    <property type="match status" value="1"/>
</dbReference>
<feature type="region of interest" description="Disordered" evidence="16">
    <location>
        <begin position="484"/>
        <end position="517"/>
    </location>
</feature>
<keyword evidence="5" id="KW-0723">Serine/threonine-protein kinase</keyword>
<evidence type="ECO:0000256" key="5">
    <source>
        <dbReference type="ARBA" id="ARBA00022527"/>
    </source>
</evidence>
<evidence type="ECO:0000256" key="1">
    <source>
        <dbReference type="ARBA" id="ARBA00001946"/>
    </source>
</evidence>
<proteinExistence type="evidence at transcript level"/>
<organism evidence="19">
    <name type="scientific">Hydra vulgaris</name>
    <name type="common">Hydra</name>
    <name type="synonym">Hydra attenuata</name>
    <dbReference type="NCBI Taxonomy" id="6087"/>
    <lineage>
        <taxon>Eukaryota</taxon>
        <taxon>Metazoa</taxon>
        <taxon>Cnidaria</taxon>
        <taxon>Hydrozoa</taxon>
        <taxon>Hydroidolina</taxon>
        <taxon>Anthoathecata</taxon>
        <taxon>Aplanulata</taxon>
        <taxon>Hydridae</taxon>
        <taxon>Hydra</taxon>
    </lineage>
</organism>
<dbReference type="InterPro" id="IPR008271">
    <property type="entry name" value="Ser/Thr_kinase_AS"/>
</dbReference>
<evidence type="ECO:0000259" key="18">
    <source>
        <dbReference type="PROSITE" id="PS50011"/>
    </source>
</evidence>
<dbReference type="FunFam" id="1.10.510.10:FF:000076">
    <property type="entry name" value="Mitogen-activated protein kinase kinase kinase"/>
    <property type="match status" value="1"/>
</dbReference>
<dbReference type="GO" id="GO:0005524">
    <property type="term" value="F:ATP binding"/>
    <property type="evidence" value="ECO:0007669"/>
    <property type="project" value="UniProtKB-UniRule"/>
</dbReference>
<evidence type="ECO:0000256" key="9">
    <source>
        <dbReference type="ARBA" id="ARBA00022777"/>
    </source>
</evidence>
<gene>
    <name evidence="19" type="primary">MAP3K9</name>
</gene>
<evidence type="ECO:0000256" key="4">
    <source>
        <dbReference type="ARBA" id="ARBA00022443"/>
    </source>
</evidence>
<dbReference type="AlphaFoldDB" id="T2MEX1"/>
<evidence type="ECO:0000259" key="17">
    <source>
        <dbReference type="PROSITE" id="PS50002"/>
    </source>
</evidence>
<dbReference type="InterPro" id="IPR051681">
    <property type="entry name" value="Ser/Thr_Kinases-Pseudokinases"/>
</dbReference>
<dbReference type="PROSITE" id="PS50002">
    <property type="entry name" value="SH3"/>
    <property type="match status" value="1"/>
</dbReference>
<dbReference type="GeneID" id="100211664"/>
<evidence type="ECO:0000256" key="13">
    <source>
        <dbReference type="PROSITE-ProRule" id="PRU00192"/>
    </source>
</evidence>
<dbReference type="PROSITE" id="PS00108">
    <property type="entry name" value="PROTEIN_KINASE_ST"/>
    <property type="match status" value="1"/>
</dbReference>
<feature type="domain" description="Protein kinase" evidence="18">
    <location>
        <begin position="107"/>
        <end position="377"/>
    </location>
</feature>
<evidence type="ECO:0000256" key="11">
    <source>
        <dbReference type="ARBA" id="ARBA00047559"/>
    </source>
</evidence>
<dbReference type="PROSITE" id="PS50011">
    <property type="entry name" value="PROTEIN_KINASE_DOM"/>
    <property type="match status" value="1"/>
</dbReference>
<sequence>MMRKDNADSVNPDKFEYGTAIYFYDAKEEDELTLRVGDVIEVLSKDKEISGDDGWWVGRRHGQNLVGVFPANYVILEEQNKNIIQKHSSFRTPIDNRRIPEIDFEELDLKQLIGVGGFGRVYRAFWEKKECAVKVARIDAGDDPDVAVANVEKEARMFTMLSHPNIVALLAVCRKPPNLCLVMEFARGGALNRILQSKKLPPEVLLDWALQIAQGMQYLHNEAFLQVIHRDLKSSNILINQIEDSLSKSILKITDFGLAREMNHTTKMSTAGTYPWMAPEVIRSSMFSKASDVWSYGVVLWELLTGQIPYHGIENLAVAYGVAMNKLTLPIPATCPHGFALLMEGCWKPDPHDRPRFPDILSSLEKIARSDFPHTAIDSFRTLQDKWKGEIELIFEELKEREKEISSREEELIKIEIDQRRLEEHLKSKEQELQERERMLLEREIVIAVQTQNNIMPVPTKRVKKKIKLRNIFLTSGKTSISAPSGFKHRYTVTTTPTDGDGPNESLNPPRSPGPQRLRLLSLEKDLKQKENTKKGRTWGPSSIYQKEKEKRRKEKARLRMYSEDHTVQTHGRSSSFPNLGIALVKNDPSDTPRELCDSLPSDRFLSEISPHSPDRSPTVRYLAICQAGILAAALCGIDLQQIFVKNSDFVLNKKESVVNKEPVTPSYQKRINGTLRGSNLVDIYGTYRRVREEEISPSKQSLFDLTTNLSKMPPIYDSPSYLEQSYSSQNTIRVDDDPLNRLKRFSGNTTSSRPRHSSVDNLIEYDSRYQSKSVSPVRRISEDNKPQRPITLNVTPEHRYNTSRSTSVLPNQAFTNSNTSSSSQSPSTPSPKLYSGFQQNEITDKKGSRNQINQGVVQHLNNVTRSRVQSTSPYNQPSNNKQSEFIAYL</sequence>
<dbReference type="GO" id="GO:0004706">
    <property type="term" value="F:JUN kinase kinase kinase activity"/>
    <property type="evidence" value="ECO:0007669"/>
    <property type="project" value="TreeGrafter"/>
</dbReference>
<evidence type="ECO:0000256" key="14">
    <source>
        <dbReference type="PROSITE-ProRule" id="PRU10141"/>
    </source>
</evidence>
<evidence type="ECO:0000256" key="16">
    <source>
        <dbReference type="SAM" id="MobiDB-lite"/>
    </source>
</evidence>
<dbReference type="PANTHER" id="PTHR44329:SF293">
    <property type="entry name" value="MITOGEN-ACTIVATED PROTEIN KINASE KINASE KINASE"/>
    <property type="match status" value="1"/>
</dbReference>